<reference evidence="2 3" key="1">
    <citation type="submission" date="2019-10" db="EMBL/GenBank/DDBJ databases">
        <title>Bifidobacterium from non-human primates.</title>
        <authorList>
            <person name="Modesto M."/>
        </authorList>
    </citation>
    <scope>NUCLEOTIDE SEQUENCE [LARGE SCALE GENOMIC DNA]</scope>
    <source>
        <strain evidence="2 3">TREM</strain>
    </source>
</reference>
<organism evidence="2 3">
    <name type="scientific">Bifidobacterium ramosum</name>
    <dbReference type="NCBI Taxonomy" id="1798158"/>
    <lineage>
        <taxon>Bacteria</taxon>
        <taxon>Bacillati</taxon>
        <taxon>Actinomycetota</taxon>
        <taxon>Actinomycetes</taxon>
        <taxon>Bifidobacteriales</taxon>
        <taxon>Bifidobacteriaceae</taxon>
        <taxon>Bifidobacterium</taxon>
    </lineage>
</organism>
<evidence type="ECO:0000256" key="1">
    <source>
        <dbReference type="SAM" id="Phobius"/>
    </source>
</evidence>
<feature type="transmembrane region" description="Helical" evidence="1">
    <location>
        <begin position="18"/>
        <end position="38"/>
    </location>
</feature>
<dbReference type="Pfam" id="PF13196">
    <property type="entry name" value="DUF4012"/>
    <property type="match status" value="1"/>
</dbReference>
<keyword evidence="1" id="KW-1133">Transmembrane helix</keyword>
<keyword evidence="1" id="KW-0812">Transmembrane</keyword>
<comment type="caution">
    <text evidence="2">The sequence shown here is derived from an EMBL/GenBank/DDBJ whole genome shotgun (WGS) entry which is preliminary data.</text>
</comment>
<dbReference type="Proteomes" id="UP000469943">
    <property type="component" value="Unassembled WGS sequence"/>
</dbReference>
<accession>A0A7K3TD26</accession>
<dbReference type="InterPro" id="IPR025101">
    <property type="entry name" value="DUF4012"/>
</dbReference>
<evidence type="ECO:0000313" key="2">
    <source>
        <dbReference type="EMBL" id="NEG72084.1"/>
    </source>
</evidence>
<evidence type="ECO:0000313" key="3">
    <source>
        <dbReference type="Proteomes" id="UP000469943"/>
    </source>
</evidence>
<keyword evidence="1" id="KW-0472">Membrane</keyword>
<gene>
    <name evidence="2" type="ORF">GFD24_07695</name>
</gene>
<dbReference type="OrthoDB" id="3203519at2"/>
<proteinExistence type="predicted"/>
<dbReference type="AlphaFoldDB" id="A0A7K3TD26"/>
<dbReference type="EMBL" id="WHZX01000005">
    <property type="protein sequence ID" value="NEG72084.1"/>
    <property type="molecule type" value="Genomic_DNA"/>
</dbReference>
<name>A0A7K3TD26_9BIFI</name>
<protein>
    <submittedName>
        <fullName evidence="2">DUF4012 domain-containing protein</fullName>
    </submittedName>
</protein>
<sequence>MSREHIRRIKRKKRIRNILLAIVALIVALIGIAGWFAVSALKAFSEVEAAVSSASQIQTQVMAGETDAAKASINDFADHIDATYHETSNLAWTVASITPYYGSDIRAVRDTVAILEDVSNNALPKLANSVSGLNLRTIGIKNGTIDLGDMASIADDLTAANSVIADANVNLGKIDGTHVQQLTDALATAKTKFGQLSGLVDLGTRVANLAPSMFDLTDQGNGKARTYLVLVQNNAELRTTGGIPGSWGTLTVNEGKLSIGEFEPADPNAIVSQPIITLTADEKSLFSEKLGTFQQDINFTPDFPRTAQLASAMWKHLHNQDVDGVISIDPVFLQNLIKATGSMTLPDGTVLNGDNTAQILLNQTYIDKPSGDEQDEFFSATASNVFNYVLTSAGNNGTGLVGAVKQSVLDRHVYLWSAHDDEQKRIQDTTIAGALQSNPSKPVAGVYFNDNTMGKMDWYLTREITSKYDKTYPTGAKQYTIHVKLTNTADPAKVGTYPDAILGHDQHDVTRSGEISTIAYVYAPAGGRLVDWKFTGSGAGNGQFDSIGVHDGLTLGAKSIVLQPGESIELTVHVATSPVGGDTAMILRTTPDSRE</sequence>